<organism evidence="6 7">
    <name type="scientific">Flavobacterium rakeshii</name>
    <dbReference type="NCBI Taxonomy" id="1038845"/>
    <lineage>
        <taxon>Bacteria</taxon>
        <taxon>Pseudomonadati</taxon>
        <taxon>Bacteroidota</taxon>
        <taxon>Flavobacteriia</taxon>
        <taxon>Flavobacteriales</taxon>
        <taxon>Flavobacteriaceae</taxon>
        <taxon>Flavobacterium</taxon>
    </lineage>
</organism>
<evidence type="ECO:0000313" key="7">
    <source>
        <dbReference type="Proteomes" id="UP000433945"/>
    </source>
</evidence>
<dbReference type="AlphaFoldDB" id="A0A6N8HEP4"/>
<dbReference type="PROSITE" id="PS51352">
    <property type="entry name" value="THIOREDOXIN_2"/>
    <property type="match status" value="1"/>
</dbReference>
<dbReference type="GO" id="GO:0017004">
    <property type="term" value="P:cytochrome complex assembly"/>
    <property type="evidence" value="ECO:0007669"/>
    <property type="project" value="UniProtKB-KW"/>
</dbReference>
<sequence length="313" mass="35952">MKFSNQLVLLFTALLLINCSKKEDVCHIHGTVVDTDTKTILLARLNQDIVHDSVIEIPVINGKFDYKLHVEKPEAYELALKESVKSGMYRFSTVFIENTDINITIHPDDKFDKNTIEGGKLNSDFFNYKKNKDQKFKPRLEAINSLSEKANTPELERDFLDSISKYYNDEQKWKQQYINKNNTLVSYYLLIKSIIFDKENINVSEVKKSFEKLSKQFPNHPYNELALNLINAMSIEAGKKFIDFTAPDLNGNPVTLSTQIDGKVALLDLWATWCGPCIAKSRTMVPVYNDYKDKGFTVIGVAREKDNTKRLTE</sequence>
<dbReference type="PANTHER" id="PTHR42852">
    <property type="entry name" value="THIOL:DISULFIDE INTERCHANGE PROTEIN DSBE"/>
    <property type="match status" value="1"/>
</dbReference>
<evidence type="ECO:0000256" key="1">
    <source>
        <dbReference type="ARBA" id="ARBA00004196"/>
    </source>
</evidence>
<dbReference type="Pfam" id="PF14289">
    <property type="entry name" value="DUF4369"/>
    <property type="match status" value="1"/>
</dbReference>
<feature type="domain" description="Thioredoxin" evidence="5">
    <location>
        <begin position="235"/>
        <end position="313"/>
    </location>
</feature>
<comment type="subcellular location">
    <subcellularLocation>
        <location evidence="1">Cell envelope</location>
    </subcellularLocation>
</comment>
<dbReference type="InterPro" id="IPR025380">
    <property type="entry name" value="DUF4369"/>
</dbReference>
<dbReference type="EMBL" id="WOWP01000029">
    <property type="protein sequence ID" value="MUV03847.1"/>
    <property type="molecule type" value="Genomic_DNA"/>
</dbReference>
<dbReference type="OrthoDB" id="1069091at2"/>
<dbReference type="GO" id="GO:0016491">
    <property type="term" value="F:oxidoreductase activity"/>
    <property type="evidence" value="ECO:0007669"/>
    <property type="project" value="InterPro"/>
</dbReference>
<comment type="caution">
    <text evidence="6">The sequence shown here is derived from an EMBL/GenBank/DDBJ whole genome shotgun (WGS) entry which is preliminary data.</text>
</comment>
<keyword evidence="7" id="KW-1185">Reference proteome</keyword>
<dbReference type="InterPro" id="IPR036249">
    <property type="entry name" value="Thioredoxin-like_sf"/>
</dbReference>
<reference evidence="6 7" key="1">
    <citation type="submission" date="2019-12" db="EMBL/GenBank/DDBJ databases">
        <authorList>
            <person name="Sun J.-Q."/>
        </authorList>
    </citation>
    <scope>NUCLEOTIDE SEQUENCE [LARGE SCALE GENOMIC DNA]</scope>
    <source>
        <strain evidence="6 7">JCM 17928</strain>
    </source>
</reference>
<evidence type="ECO:0000256" key="2">
    <source>
        <dbReference type="ARBA" id="ARBA00022748"/>
    </source>
</evidence>
<proteinExistence type="predicted"/>
<dbReference type="Gene3D" id="3.40.30.10">
    <property type="entry name" value="Glutaredoxin"/>
    <property type="match status" value="1"/>
</dbReference>
<dbReference type="InterPro" id="IPR013766">
    <property type="entry name" value="Thioredoxin_domain"/>
</dbReference>
<evidence type="ECO:0000313" key="6">
    <source>
        <dbReference type="EMBL" id="MUV03847.1"/>
    </source>
</evidence>
<dbReference type="SUPFAM" id="SSF52833">
    <property type="entry name" value="Thioredoxin-like"/>
    <property type="match status" value="1"/>
</dbReference>
<gene>
    <name evidence="6" type="ORF">GN157_09015</name>
</gene>
<dbReference type="Proteomes" id="UP000433945">
    <property type="component" value="Unassembled WGS sequence"/>
</dbReference>
<dbReference type="GO" id="GO:0030313">
    <property type="term" value="C:cell envelope"/>
    <property type="evidence" value="ECO:0007669"/>
    <property type="project" value="UniProtKB-SubCell"/>
</dbReference>
<protein>
    <submittedName>
        <fullName evidence="6">Redoxin domain-containing protein</fullName>
    </submittedName>
</protein>
<keyword evidence="3" id="KW-1015">Disulfide bond</keyword>
<dbReference type="RefSeq" id="WP_157483094.1">
    <property type="nucleotide sequence ID" value="NZ_WOWP01000029.1"/>
</dbReference>
<dbReference type="InterPro" id="IPR050553">
    <property type="entry name" value="Thioredoxin_ResA/DsbE_sf"/>
</dbReference>
<dbReference type="GO" id="GO:0016209">
    <property type="term" value="F:antioxidant activity"/>
    <property type="evidence" value="ECO:0007669"/>
    <property type="project" value="InterPro"/>
</dbReference>
<evidence type="ECO:0000259" key="5">
    <source>
        <dbReference type="PROSITE" id="PS51352"/>
    </source>
</evidence>
<keyword evidence="2" id="KW-0201">Cytochrome c-type biogenesis</keyword>
<dbReference type="CDD" id="cd02966">
    <property type="entry name" value="TlpA_like_family"/>
    <property type="match status" value="1"/>
</dbReference>
<name>A0A6N8HEP4_9FLAO</name>
<keyword evidence="4" id="KW-0676">Redox-active center</keyword>
<dbReference type="Pfam" id="PF00578">
    <property type="entry name" value="AhpC-TSA"/>
    <property type="match status" value="1"/>
</dbReference>
<evidence type="ECO:0000256" key="3">
    <source>
        <dbReference type="ARBA" id="ARBA00023157"/>
    </source>
</evidence>
<dbReference type="PANTHER" id="PTHR42852:SF6">
    <property type="entry name" value="THIOL:DISULFIDE INTERCHANGE PROTEIN DSBE"/>
    <property type="match status" value="1"/>
</dbReference>
<dbReference type="InterPro" id="IPR000866">
    <property type="entry name" value="AhpC/TSA"/>
</dbReference>
<accession>A0A6N8HEP4</accession>
<evidence type="ECO:0000256" key="4">
    <source>
        <dbReference type="ARBA" id="ARBA00023284"/>
    </source>
</evidence>
<feature type="non-terminal residue" evidence="6">
    <location>
        <position position="313"/>
    </location>
</feature>